<keyword evidence="5" id="KW-1185">Reference proteome</keyword>
<gene>
    <name evidence="4" type="ORF">BL253_33795</name>
</gene>
<dbReference type="InterPro" id="IPR050639">
    <property type="entry name" value="SSR_resolvase"/>
</dbReference>
<dbReference type="PANTHER" id="PTHR30461:SF2">
    <property type="entry name" value="SERINE RECOMBINASE PINE-RELATED"/>
    <property type="match status" value="1"/>
</dbReference>
<dbReference type="SMART" id="SM00857">
    <property type="entry name" value="Resolvase"/>
    <property type="match status" value="1"/>
</dbReference>
<name>A0A1V2I317_9ACTN</name>
<dbReference type="OrthoDB" id="4367319at2"/>
<dbReference type="EMBL" id="MOMC01000091">
    <property type="protein sequence ID" value="ONH23146.1"/>
    <property type="molecule type" value="Genomic_DNA"/>
</dbReference>
<dbReference type="Proteomes" id="UP000188929">
    <property type="component" value="Unassembled WGS sequence"/>
</dbReference>
<comment type="caution">
    <text evidence="4">The sequence shown here is derived from an EMBL/GenBank/DDBJ whole genome shotgun (WGS) entry which is preliminary data.</text>
</comment>
<feature type="domain" description="Resolvase/invertase-type recombinase catalytic" evidence="3">
    <location>
        <begin position="4"/>
        <end position="150"/>
    </location>
</feature>
<proteinExistence type="predicted"/>
<evidence type="ECO:0000256" key="2">
    <source>
        <dbReference type="ARBA" id="ARBA00023172"/>
    </source>
</evidence>
<dbReference type="GO" id="GO:0003677">
    <property type="term" value="F:DNA binding"/>
    <property type="evidence" value="ECO:0007669"/>
    <property type="project" value="UniProtKB-KW"/>
</dbReference>
<dbReference type="InterPro" id="IPR036162">
    <property type="entry name" value="Resolvase-like_N_sf"/>
</dbReference>
<dbReference type="SUPFAM" id="SSF53041">
    <property type="entry name" value="Resolvase-like"/>
    <property type="match status" value="1"/>
</dbReference>
<evidence type="ECO:0000313" key="4">
    <source>
        <dbReference type="EMBL" id="ONH23146.1"/>
    </source>
</evidence>
<dbReference type="Pfam" id="PF00239">
    <property type="entry name" value="Resolvase"/>
    <property type="match status" value="1"/>
</dbReference>
<dbReference type="CDD" id="cd00338">
    <property type="entry name" value="Ser_Recombinase"/>
    <property type="match status" value="1"/>
</dbReference>
<evidence type="ECO:0000259" key="3">
    <source>
        <dbReference type="PROSITE" id="PS51736"/>
    </source>
</evidence>
<keyword evidence="1" id="KW-0238">DNA-binding</keyword>
<dbReference type="GO" id="GO:0000150">
    <property type="term" value="F:DNA strand exchange activity"/>
    <property type="evidence" value="ECO:0007669"/>
    <property type="project" value="InterPro"/>
</dbReference>
<keyword evidence="2" id="KW-0233">DNA recombination</keyword>
<accession>A0A1V2I317</accession>
<dbReference type="PANTHER" id="PTHR30461">
    <property type="entry name" value="DNA-INVERTASE FROM LAMBDOID PROPHAGE"/>
    <property type="match status" value="1"/>
</dbReference>
<dbReference type="AlphaFoldDB" id="A0A1V2I317"/>
<sequence>MGELGAGFVRVSTGSQDESSQVKILTEESAQRGITIVKWFRLHGYSASHGAQEPALREVIADIARGDYSALLVTESSRLDRRDDLDAQAEILLGIRSVGGDVISIAEPQFGKTDFAGRVVTLVAQHANAEKSATVRRTTYRGISMIVANGGHHGPLPAFWATRGDRYAKQAFCVDLDKVRDIYARVADGESLSSVGRVYDLYPASVKNLVRFPANHTGVVECRYTHEGATEVWGHQVAPVVESPLWWRANKVLAANLTDGRGNKGGRPVAQAANWLSGILGCPSCGAKLHVHGGRTPAGNQRAPKLRCGGHAKRRIACGVFTGCDATPVIDVIDAMLSGDVTPVLAFQRVAGNSHELDEMRAELARIQGRLSVTEDDDELDELVATRKALRVAIDGFAVVPDVYDYAETGQTVGQMWAAGDTEVKRGMVRAIRESWGLALSEHGGQWGITVGTGFTGAGGADDVVDLGNGLCFRREGAHATL</sequence>
<organism evidence="4 5">
    <name type="scientific">Pseudofrankia asymbiotica</name>
    <dbReference type="NCBI Taxonomy" id="1834516"/>
    <lineage>
        <taxon>Bacteria</taxon>
        <taxon>Bacillati</taxon>
        <taxon>Actinomycetota</taxon>
        <taxon>Actinomycetes</taxon>
        <taxon>Frankiales</taxon>
        <taxon>Frankiaceae</taxon>
        <taxon>Pseudofrankia</taxon>
    </lineage>
</organism>
<reference evidence="5" key="1">
    <citation type="submission" date="2016-10" db="EMBL/GenBank/DDBJ databases">
        <title>Frankia sp. NRRL B-16386 Genome sequencing.</title>
        <authorList>
            <person name="Ghodhbane-Gtari F."/>
            <person name="Swanson E."/>
            <person name="Gueddou A."/>
            <person name="Hezbri K."/>
            <person name="Ktari K."/>
            <person name="Nouioui I."/>
            <person name="Morris K."/>
            <person name="Simpson S."/>
            <person name="Abebe-Akele F."/>
            <person name="Thomas K."/>
            <person name="Gtari M."/>
            <person name="Tisa L.S."/>
        </authorList>
    </citation>
    <scope>NUCLEOTIDE SEQUENCE [LARGE SCALE GENOMIC DNA]</scope>
    <source>
        <strain evidence="5">NRRL B-16386</strain>
    </source>
</reference>
<dbReference type="RefSeq" id="WP_076821816.1">
    <property type="nucleotide sequence ID" value="NZ_MOMC01000091.1"/>
</dbReference>
<dbReference type="PROSITE" id="PS51736">
    <property type="entry name" value="RECOMBINASES_3"/>
    <property type="match status" value="1"/>
</dbReference>
<evidence type="ECO:0000313" key="5">
    <source>
        <dbReference type="Proteomes" id="UP000188929"/>
    </source>
</evidence>
<dbReference type="Gene3D" id="3.40.50.1390">
    <property type="entry name" value="Resolvase, N-terminal catalytic domain"/>
    <property type="match status" value="1"/>
</dbReference>
<dbReference type="InterPro" id="IPR006119">
    <property type="entry name" value="Resolv_N"/>
</dbReference>
<protein>
    <submittedName>
        <fullName evidence="4">Resolvase</fullName>
    </submittedName>
</protein>
<evidence type="ECO:0000256" key="1">
    <source>
        <dbReference type="ARBA" id="ARBA00023125"/>
    </source>
</evidence>